<dbReference type="InterPro" id="IPR033810">
    <property type="entry name" value="Carboxypeptidase_T"/>
</dbReference>
<dbReference type="GO" id="GO:0005615">
    <property type="term" value="C:extracellular space"/>
    <property type="evidence" value="ECO:0007669"/>
    <property type="project" value="TreeGrafter"/>
</dbReference>
<keyword evidence="3 17" id="KW-0121">Carboxypeptidase</keyword>
<dbReference type="InterPro" id="IPR057247">
    <property type="entry name" value="CARBOXYPEPT_ZN_2"/>
</dbReference>
<evidence type="ECO:0000256" key="12">
    <source>
        <dbReference type="ARBA" id="ARBA00066554"/>
    </source>
</evidence>
<feature type="domain" description="Peptidase M14" evidence="16">
    <location>
        <begin position="120"/>
        <end position="420"/>
    </location>
</feature>
<dbReference type="PANTHER" id="PTHR11705">
    <property type="entry name" value="PROTEASE FAMILY M14 CARBOXYPEPTIDASE A,B"/>
    <property type="match status" value="1"/>
</dbReference>
<comment type="catalytic activity">
    <reaction evidence="10">
        <text>Releases a C-terminal residue, which may be hydrophobic or positively charged.</text>
        <dbReference type="EC" id="3.4.17.18"/>
    </reaction>
</comment>
<dbReference type="Gene3D" id="3.40.630.10">
    <property type="entry name" value="Zn peptidases"/>
    <property type="match status" value="1"/>
</dbReference>
<evidence type="ECO:0000256" key="5">
    <source>
        <dbReference type="ARBA" id="ARBA00022723"/>
    </source>
</evidence>
<dbReference type="Pfam" id="PF00246">
    <property type="entry name" value="Peptidase_M14"/>
    <property type="match status" value="1"/>
</dbReference>
<keyword evidence="9" id="KW-0482">Metalloprotease</keyword>
<comment type="function">
    <text evidence="11">Carboxypeptidase that possesses the specificities of both mammalian Cpase A and B. Thus shows broad substrate specificity, being able to cleave Cbz-Gly-Leu, Cbz-Gly-Val, Cbz-Gly-Phe, Cbz-Gly-Lys and Bz-Gly-Arg in vitro.</text>
</comment>
<evidence type="ECO:0000313" key="18">
    <source>
        <dbReference type="Proteomes" id="UP000238362"/>
    </source>
</evidence>
<evidence type="ECO:0000256" key="14">
    <source>
        <dbReference type="PROSITE-ProRule" id="PRU01379"/>
    </source>
</evidence>
<comment type="cofactor">
    <cofactor evidence="1">
        <name>Zn(2+)</name>
        <dbReference type="ChEBI" id="CHEBI:29105"/>
    </cofactor>
</comment>
<feature type="active site" description="Proton donor/acceptor" evidence="14">
    <location>
        <position position="383"/>
    </location>
</feature>
<evidence type="ECO:0000256" key="13">
    <source>
        <dbReference type="ARBA" id="ARBA00074273"/>
    </source>
</evidence>
<comment type="caution">
    <text evidence="17">The sequence shown here is derived from an EMBL/GenBank/DDBJ whole genome shotgun (WGS) entry which is preliminary data.</text>
</comment>
<accession>A0A2T0LKK0</accession>
<gene>
    <name evidence="17" type="ORF">B0I33_11554</name>
</gene>
<keyword evidence="5" id="KW-0479">Metal-binding</keyword>
<keyword evidence="18" id="KW-1185">Reference proteome</keyword>
<feature type="chain" id="PRO_5015541367" description="Zinc carboxypeptidase" evidence="15">
    <location>
        <begin position="29"/>
        <end position="423"/>
    </location>
</feature>
<dbReference type="AlphaFoldDB" id="A0A2T0LKK0"/>
<dbReference type="PRINTS" id="PR00765">
    <property type="entry name" value="CRBOXYPTASEA"/>
</dbReference>
<keyword evidence="6 15" id="KW-0732">Signal</keyword>
<dbReference type="InterPro" id="IPR000834">
    <property type="entry name" value="Peptidase_M14"/>
</dbReference>
<comment type="similarity">
    <text evidence="2 14">Belongs to the peptidase M14 family.</text>
</comment>
<dbReference type="OrthoDB" id="5240362at2"/>
<dbReference type="PANTHER" id="PTHR11705:SF143">
    <property type="entry name" value="SLL0236 PROTEIN"/>
    <property type="match status" value="1"/>
</dbReference>
<organism evidence="17 18">
    <name type="scientific">Prauserella shujinwangii</name>
    <dbReference type="NCBI Taxonomy" id="1453103"/>
    <lineage>
        <taxon>Bacteria</taxon>
        <taxon>Bacillati</taxon>
        <taxon>Actinomycetota</taxon>
        <taxon>Actinomycetes</taxon>
        <taxon>Pseudonocardiales</taxon>
        <taxon>Pseudonocardiaceae</taxon>
        <taxon>Prauserella</taxon>
    </lineage>
</organism>
<dbReference type="PROSITE" id="PS52035">
    <property type="entry name" value="PEPTIDASE_M14"/>
    <property type="match status" value="1"/>
</dbReference>
<evidence type="ECO:0000256" key="11">
    <source>
        <dbReference type="ARBA" id="ARBA00055464"/>
    </source>
</evidence>
<dbReference type="SUPFAM" id="SSF53187">
    <property type="entry name" value="Zn-dependent exopeptidases"/>
    <property type="match status" value="1"/>
</dbReference>
<evidence type="ECO:0000259" key="16">
    <source>
        <dbReference type="PROSITE" id="PS52035"/>
    </source>
</evidence>
<keyword evidence="7" id="KW-0378">Hydrolase</keyword>
<dbReference type="FunFam" id="3.40.630.10:FF:000084">
    <property type="entry name" value="Carboxypeptidase B2"/>
    <property type="match status" value="1"/>
</dbReference>
<dbReference type="RefSeq" id="WP_106182455.1">
    <property type="nucleotide sequence ID" value="NZ_PVNH01000015.1"/>
</dbReference>
<dbReference type="Proteomes" id="UP000238362">
    <property type="component" value="Unassembled WGS sequence"/>
</dbReference>
<evidence type="ECO:0000256" key="2">
    <source>
        <dbReference type="ARBA" id="ARBA00005988"/>
    </source>
</evidence>
<evidence type="ECO:0000256" key="4">
    <source>
        <dbReference type="ARBA" id="ARBA00022670"/>
    </source>
</evidence>
<protein>
    <recommendedName>
        <fullName evidence="13">Zinc carboxypeptidase</fullName>
        <ecNumber evidence="12">3.4.17.18</ecNumber>
    </recommendedName>
</protein>
<evidence type="ECO:0000256" key="7">
    <source>
        <dbReference type="ARBA" id="ARBA00022801"/>
    </source>
</evidence>
<evidence type="ECO:0000256" key="10">
    <source>
        <dbReference type="ARBA" id="ARBA00050859"/>
    </source>
</evidence>
<proteinExistence type="inferred from homology"/>
<keyword evidence="8" id="KW-0862">Zinc</keyword>
<dbReference type="InterPro" id="IPR057246">
    <property type="entry name" value="CARBOXYPEPT_ZN_1"/>
</dbReference>
<evidence type="ECO:0000313" key="17">
    <source>
        <dbReference type="EMBL" id="PRX43436.1"/>
    </source>
</evidence>
<evidence type="ECO:0000256" key="6">
    <source>
        <dbReference type="ARBA" id="ARBA00022729"/>
    </source>
</evidence>
<sequence>MFRRPRVFGALAGAGVILLALLAAPAGAQPSAGAPPDRGVYTVPAGNAAARTAVAGSGVDVLGTRDGTMTVVATPAQARSLRAQGFRLGQVGDFDAMLAERSGPPRAAAAAAEFPPGDEAYHTYAEMTEALRAAQRAYPGLARLSSVGRSYEGRELYLIKISDNVDRDEAEPEVLFTCNQHAREHLTTEMCLHLVQRFTARYATDATVRQLVDSREIYVLPQVNPDGSEYDIAGGRYKGWRKNRQGSGTDPNRNWDYRWGCCGGSSGNPRSDTYRGTAPFSAPETRAVANFVNSRVVGGSQQITAHIDFHTYSELVLWPYGYTYADTAPGMNAEQARRFADIGRRMAATNGYTPQQSSDLYITDGSVNDWMWGVHGILSYTFEMYPRTSSGLSGFYPPASVIPRETARNDAAVDVLLRAAGGA</sequence>
<dbReference type="CDD" id="cd03859">
    <property type="entry name" value="M14_CPT"/>
    <property type="match status" value="1"/>
</dbReference>
<dbReference type="SMART" id="SM00631">
    <property type="entry name" value="Zn_pept"/>
    <property type="match status" value="1"/>
</dbReference>
<dbReference type="GO" id="GO:0006508">
    <property type="term" value="P:proteolysis"/>
    <property type="evidence" value="ECO:0007669"/>
    <property type="project" value="UniProtKB-KW"/>
</dbReference>
<dbReference type="GO" id="GO:0008270">
    <property type="term" value="F:zinc ion binding"/>
    <property type="evidence" value="ECO:0007669"/>
    <property type="project" value="InterPro"/>
</dbReference>
<evidence type="ECO:0000256" key="15">
    <source>
        <dbReference type="SAM" id="SignalP"/>
    </source>
</evidence>
<evidence type="ECO:0000256" key="8">
    <source>
        <dbReference type="ARBA" id="ARBA00022833"/>
    </source>
</evidence>
<evidence type="ECO:0000256" key="3">
    <source>
        <dbReference type="ARBA" id="ARBA00022645"/>
    </source>
</evidence>
<evidence type="ECO:0000256" key="1">
    <source>
        <dbReference type="ARBA" id="ARBA00001947"/>
    </source>
</evidence>
<reference evidence="17 18" key="1">
    <citation type="submission" date="2018-03" db="EMBL/GenBank/DDBJ databases">
        <title>Genomic Encyclopedia of Type Strains, Phase III (KMG-III): the genomes of soil and plant-associated and newly described type strains.</title>
        <authorList>
            <person name="Whitman W."/>
        </authorList>
    </citation>
    <scope>NUCLEOTIDE SEQUENCE [LARGE SCALE GENOMIC DNA]</scope>
    <source>
        <strain evidence="17 18">CGMCC 4.7125</strain>
    </source>
</reference>
<feature type="signal peptide" evidence="15">
    <location>
        <begin position="1"/>
        <end position="28"/>
    </location>
</feature>
<dbReference type="GO" id="GO:0004181">
    <property type="term" value="F:metallocarboxypeptidase activity"/>
    <property type="evidence" value="ECO:0007669"/>
    <property type="project" value="InterPro"/>
</dbReference>
<dbReference type="EMBL" id="PVNH01000015">
    <property type="protein sequence ID" value="PRX43436.1"/>
    <property type="molecule type" value="Genomic_DNA"/>
</dbReference>
<dbReference type="PROSITE" id="PS00133">
    <property type="entry name" value="CARBOXYPEPT_ZN_2"/>
    <property type="match status" value="1"/>
</dbReference>
<keyword evidence="4" id="KW-0645">Protease</keyword>
<dbReference type="EC" id="3.4.17.18" evidence="12"/>
<dbReference type="PROSITE" id="PS00132">
    <property type="entry name" value="CARBOXYPEPT_ZN_1"/>
    <property type="match status" value="1"/>
</dbReference>
<evidence type="ECO:0000256" key="9">
    <source>
        <dbReference type="ARBA" id="ARBA00023049"/>
    </source>
</evidence>
<name>A0A2T0LKK0_9PSEU</name>